<protein>
    <submittedName>
        <fullName evidence="1">Uncharacterized protein</fullName>
    </submittedName>
</protein>
<dbReference type="EMBL" id="GBRH01195012">
    <property type="protein sequence ID" value="JAE02884.1"/>
    <property type="molecule type" value="Transcribed_RNA"/>
</dbReference>
<reference evidence="1" key="1">
    <citation type="submission" date="2014-09" db="EMBL/GenBank/DDBJ databases">
        <authorList>
            <person name="Magalhaes I.L.F."/>
            <person name="Oliveira U."/>
            <person name="Santos F.R."/>
            <person name="Vidigal T.H.D.A."/>
            <person name="Brescovit A.D."/>
            <person name="Santos A.J."/>
        </authorList>
    </citation>
    <scope>NUCLEOTIDE SEQUENCE</scope>
    <source>
        <tissue evidence="1">Shoot tissue taken approximately 20 cm above the soil surface</tissue>
    </source>
</reference>
<dbReference type="AlphaFoldDB" id="A0A0A9EV50"/>
<name>A0A0A9EV50_ARUDO</name>
<organism evidence="1">
    <name type="scientific">Arundo donax</name>
    <name type="common">Giant reed</name>
    <name type="synonym">Donax arundinaceus</name>
    <dbReference type="NCBI Taxonomy" id="35708"/>
    <lineage>
        <taxon>Eukaryota</taxon>
        <taxon>Viridiplantae</taxon>
        <taxon>Streptophyta</taxon>
        <taxon>Embryophyta</taxon>
        <taxon>Tracheophyta</taxon>
        <taxon>Spermatophyta</taxon>
        <taxon>Magnoliopsida</taxon>
        <taxon>Liliopsida</taxon>
        <taxon>Poales</taxon>
        <taxon>Poaceae</taxon>
        <taxon>PACMAD clade</taxon>
        <taxon>Arundinoideae</taxon>
        <taxon>Arundineae</taxon>
        <taxon>Arundo</taxon>
    </lineage>
</organism>
<accession>A0A0A9EV50</accession>
<evidence type="ECO:0000313" key="1">
    <source>
        <dbReference type="EMBL" id="JAE02884.1"/>
    </source>
</evidence>
<sequence>MCRSRPTDSILQLVLHSPAFVSECSS</sequence>
<proteinExistence type="predicted"/>
<reference evidence="1" key="2">
    <citation type="journal article" date="2015" name="Data Brief">
        <title>Shoot transcriptome of the giant reed, Arundo donax.</title>
        <authorList>
            <person name="Barrero R.A."/>
            <person name="Guerrero F.D."/>
            <person name="Moolhuijzen P."/>
            <person name="Goolsby J.A."/>
            <person name="Tidwell J."/>
            <person name="Bellgard S.E."/>
            <person name="Bellgard M.I."/>
        </authorList>
    </citation>
    <scope>NUCLEOTIDE SEQUENCE</scope>
    <source>
        <tissue evidence="1">Shoot tissue taken approximately 20 cm above the soil surface</tissue>
    </source>
</reference>